<accession>A0A0D8BYM5</accession>
<evidence type="ECO:0000313" key="2">
    <source>
        <dbReference type="Proteomes" id="UP000032522"/>
    </source>
</evidence>
<dbReference type="RefSeq" id="WP_044732030.1">
    <property type="nucleotide sequence ID" value="NZ_JYBP01000003.1"/>
</dbReference>
<proteinExistence type="predicted"/>
<sequence>MGHHHRRDTERVCIRTRKIYDWVTRQVDVPLRSFSGEDLEAIFPMDHCRREGTICDFLGAQHTNPQHLTIRCFLTDADGNPIDSVVDQDALICQEITQPNGRQSVNVTLPSGEMVTLQKVKALIKGHVVVQIVSPAGTVICQSKPIPFATAQTFILCAPEGTQLNCHISFFECDTSLVCTDNFAQLDVSITLCLEVQVEADVKIEVEARFCQPREELAEAVLCPTTKFPPQCPDVFPAM</sequence>
<evidence type="ECO:0000313" key="1">
    <source>
        <dbReference type="EMBL" id="KJE29104.1"/>
    </source>
</evidence>
<reference evidence="1 2" key="1">
    <citation type="submission" date="2015-01" db="EMBL/GenBank/DDBJ databases">
        <authorList>
            <person name="Filippidou S."/>
            <person name="Jeanneret N."/>
            <person name="Russel-Delif L."/>
            <person name="Junier T."/>
            <person name="Wunderlin T."/>
            <person name="Molina V."/>
            <person name="Johnson S.L."/>
            <person name="Davenport K.W."/>
            <person name="Chain P.S."/>
            <person name="Dorador C."/>
            <person name="Junier P."/>
        </authorList>
    </citation>
    <scope>NUCLEOTIDE SEQUENCE [LARGE SCALE GENOMIC DNA]</scope>
    <source>
        <strain evidence="1 2">Et7/4</strain>
    </source>
</reference>
<dbReference type="OrthoDB" id="2680078at2"/>
<dbReference type="AlphaFoldDB" id="A0A0D8BYM5"/>
<organism evidence="1 2">
    <name type="scientific">Geobacillus kaustophilus</name>
    <dbReference type="NCBI Taxonomy" id="1462"/>
    <lineage>
        <taxon>Bacteria</taxon>
        <taxon>Bacillati</taxon>
        <taxon>Bacillota</taxon>
        <taxon>Bacilli</taxon>
        <taxon>Bacillales</taxon>
        <taxon>Anoxybacillaceae</taxon>
        <taxon>Geobacillus</taxon>
        <taxon>Geobacillus thermoleovorans group</taxon>
    </lineage>
</organism>
<protein>
    <submittedName>
        <fullName evidence="1">Uncharacterized protein</fullName>
    </submittedName>
</protein>
<gene>
    <name evidence="1" type="ORF">LG52_2311</name>
</gene>
<comment type="caution">
    <text evidence="1">The sequence shown here is derived from an EMBL/GenBank/DDBJ whole genome shotgun (WGS) entry which is preliminary data.</text>
</comment>
<name>A0A0D8BYM5_GEOKU</name>
<dbReference type="EMBL" id="JYBP01000003">
    <property type="protein sequence ID" value="KJE29104.1"/>
    <property type="molecule type" value="Genomic_DNA"/>
</dbReference>
<dbReference type="PATRIC" id="fig|1462.6.peg.2587"/>
<dbReference type="Proteomes" id="UP000032522">
    <property type="component" value="Unassembled WGS sequence"/>
</dbReference>